<feature type="compositionally biased region" description="Low complexity" evidence="1">
    <location>
        <begin position="173"/>
        <end position="191"/>
    </location>
</feature>
<dbReference type="EMBL" id="JAMQOT010000001">
    <property type="protein sequence ID" value="MDF9744864.1"/>
    <property type="molecule type" value="Genomic_DNA"/>
</dbReference>
<proteinExistence type="predicted"/>
<comment type="caution">
    <text evidence="2">The sequence shown here is derived from an EMBL/GenBank/DDBJ whole genome shotgun (WGS) entry which is preliminary data.</text>
</comment>
<sequence>MGSGPSAGSRFLAVAAVACAICGLVLAASAMGPLASVSPASDLFGDGFGDRTGGESTARPMPSGGSGGGGGDGGGPEKPSGGSGLLEDIDPAEIPIPAGLLEELMALLGGSGAGGSGGAPPSDGGEPSTADGSSSQGETTDDSAESTDDGGEDDSSTTEQSLGETDETQAAPDQSDGGSDAAADGSQQDGGSDADEPSLPESVPGLSDRALIAGFAAIALSIVGYVFYTRDDPIGTLRSIPGRIVSVALAGVVACSQALERGLAALRGVTSIADLPGLALAAIANAIRSARASARAAGSSVSASLFGGAADRTDGDATADEHVPARERIRQAFESVIEASPMYRGRAATATPTDVARSATDAGVPDEPVETITESFRDVEYGDRDPASYLERTTTAHDRLRDALAADADGDQDESGTEPTTEAGSDE</sequence>
<evidence type="ECO:0000313" key="2">
    <source>
        <dbReference type="EMBL" id="MDF9744864.1"/>
    </source>
</evidence>
<feature type="region of interest" description="Disordered" evidence="1">
    <location>
        <begin position="46"/>
        <end position="90"/>
    </location>
</feature>
<dbReference type="Proteomes" id="UP001154061">
    <property type="component" value="Unassembled WGS sequence"/>
</dbReference>
<keyword evidence="3" id="KW-1185">Reference proteome</keyword>
<feature type="compositionally biased region" description="Polar residues" evidence="1">
    <location>
        <begin position="417"/>
        <end position="427"/>
    </location>
</feature>
<feature type="compositionally biased region" description="Low complexity" evidence="1">
    <location>
        <begin position="119"/>
        <end position="128"/>
    </location>
</feature>
<evidence type="ECO:0008006" key="4">
    <source>
        <dbReference type="Google" id="ProtNLM"/>
    </source>
</evidence>
<feature type="region of interest" description="Disordered" evidence="1">
    <location>
        <begin position="394"/>
        <end position="427"/>
    </location>
</feature>
<dbReference type="RefSeq" id="WP_277520334.1">
    <property type="nucleotide sequence ID" value="NZ_JAMQOT010000001.1"/>
</dbReference>
<dbReference type="AlphaFoldDB" id="A0A9Q4KZU3"/>
<gene>
    <name evidence="2" type="ORF">NDI89_04610</name>
</gene>
<accession>A0A9Q4KZU3</accession>
<protein>
    <recommendedName>
        <fullName evidence="4">DUF4129 domain-containing protein</fullName>
    </recommendedName>
</protein>
<feature type="compositionally biased region" description="Acidic residues" evidence="1">
    <location>
        <begin position="139"/>
        <end position="156"/>
    </location>
</feature>
<evidence type="ECO:0000256" key="1">
    <source>
        <dbReference type="SAM" id="MobiDB-lite"/>
    </source>
</evidence>
<reference evidence="2" key="1">
    <citation type="submission" date="2022-06" db="EMBL/GenBank/DDBJ databases">
        <title>Natrinema sp. a new haloarchaeum isolate from saline soil.</title>
        <authorList>
            <person name="Strakova D."/>
            <person name="Galisteo C."/>
            <person name="Sanchez-Porro C."/>
            <person name="Ventosa A."/>
        </authorList>
    </citation>
    <scope>NUCLEOTIDE SEQUENCE</scope>
    <source>
        <strain evidence="2">S1CR25-10</strain>
    </source>
</reference>
<evidence type="ECO:0000313" key="3">
    <source>
        <dbReference type="Proteomes" id="UP001154061"/>
    </source>
</evidence>
<feature type="compositionally biased region" description="Basic and acidic residues" evidence="1">
    <location>
        <begin position="394"/>
        <end position="404"/>
    </location>
</feature>
<organism evidence="2 3">
    <name type="scientific">Natrinema salsiterrestre</name>
    <dbReference type="NCBI Taxonomy" id="2950540"/>
    <lineage>
        <taxon>Archaea</taxon>
        <taxon>Methanobacteriati</taxon>
        <taxon>Methanobacteriota</taxon>
        <taxon>Stenosarchaea group</taxon>
        <taxon>Halobacteria</taxon>
        <taxon>Halobacteriales</taxon>
        <taxon>Natrialbaceae</taxon>
        <taxon>Natrinema</taxon>
    </lineage>
</organism>
<name>A0A9Q4KZU3_9EURY</name>
<feature type="region of interest" description="Disordered" evidence="1">
    <location>
        <begin position="111"/>
        <end position="203"/>
    </location>
</feature>
<feature type="region of interest" description="Disordered" evidence="1">
    <location>
        <begin position="347"/>
        <end position="366"/>
    </location>
</feature>
<feature type="compositionally biased region" description="Gly residues" evidence="1">
    <location>
        <begin position="64"/>
        <end position="84"/>
    </location>
</feature>